<dbReference type="InterPro" id="IPR014710">
    <property type="entry name" value="RmlC-like_jellyroll"/>
</dbReference>
<keyword evidence="3" id="KW-1185">Reference proteome</keyword>
<gene>
    <name evidence="2" type="ORF">CIL03_17105</name>
</gene>
<dbReference type="InterPro" id="IPR011051">
    <property type="entry name" value="RmlC_Cupin_sf"/>
</dbReference>
<evidence type="ECO:0000313" key="3">
    <source>
        <dbReference type="Proteomes" id="UP000216498"/>
    </source>
</evidence>
<sequence>MVGPEESDAPLYVRQNVYILDVHPKARDVLEIPEFEGLKPFLYVLDGEIEVKELTIGKQEAVNDFENALPALTANADSAVVLFYGCFDVYERNNQWVREKIKLDRKHPI</sequence>
<dbReference type="InterPro" id="IPR041602">
    <property type="entry name" value="Quercetinase_C"/>
</dbReference>
<evidence type="ECO:0000313" key="2">
    <source>
        <dbReference type="EMBL" id="OZU87315.1"/>
    </source>
</evidence>
<proteinExistence type="predicted"/>
<protein>
    <recommendedName>
        <fullName evidence="1">Quercetin 2,3-dioxygenase C-terminal cupin domain-containing protein</fullName>
    </recommendedName>
</protein>
<dbReference type="AlphaFoldDB" id="A0A265N660"/>
<dbReference type="EMBL" id="NPMS01000011">
    <property type="protein sequence ID" value="OZU87315.1"/>
    <property type="molecule type" value="Genomic_DNA"/>
</dbReference>
<dbReference type="Pfam" id="PF17954">
    <property type="entry name" value="Pirin_C_2"/>
    <property type="match status" value="1"/>
</dbReference>
<name>A0A265N660_9BACI</name>
<reference evidence="2 3" key="1">
    <citation type="submission" date="2017-08" db="EMBL/GenBank/DDBJ databases">
        <title>Virgibacillus indicus sp. nov. and Virgibacillus profoundi sp. nov, two moderately halophilic bacteria isolated from marine sediment by using the Microfluidic Streak Plate.</title>
        <authorList>
            <person name="Xu B."/>
            <person name="Hu B."/>
            <person name="Wang J."/>
            <person name="Zhu Y."/>
            <person name="Huang L."/>
            <person name="Du W."/>
            <person name="Huang Y."/>
        </authorList>
    </citation>
    <scope>NUCLEOTIDE SEQUENCE [LARGE SCALE GENOMIC DNA]</scope>
    <source>
        <strain evidence="2 3">IO3-P2-C2</strain>
    </source>
</reference>
<accession>A0A265N660</accession>
<dbReference type="SUPFAM" id="SSF51182">
    <property type="entry name" value="RmlC-like cupins"/>
    <property type="match status" value="1"/>
</dbReference>
<organism evidence="2 3">
    <name type="scientific">Virgibacillus indicus</name>
    <dbReference type="NCBI Taxonomy" id="2024554"/>
    <lineage>
        <taxon>Bacteria</taxon>
        <taxon>Bacillati</taxon>
        <taxon>Bacillota</taxon>
        <taxon>Bacilli</taxon>
        <taxon>Bacillales</taxon>
        <taxon>Bacillaceae</taxon>
        <taxon>Virgibacillus</taxon>
    </lineage>
</organism>
<comment type="caution">
    <text evidence="2">The sequence shown here is derived from an EMBL/GenBank/DDBJ whole genome shotgun (WGS) entry which is preliminary data.</text>
</comment>
<feature type="domain" description="Quercetin 2,3-dioxygenase C-terminal cupin" evidence="1">
    <location>
        <begin position="2"/>
        <end position="83"/>
    </location>
</feature>
<dbReference type="Gene3D" id="2.60.120.10">
    <property type="entry name" value="Jelly Rolls"/>
    <property type="match status" value="1"/>
</dbReference>
<dbReference type="Proteomes" id="UP000216498">
    <property type="component" value="Unassembled WGS sequence"/>
</dbReference>
<evidence type="ECO:0000259" key="1">
    <source>
        <dbReference type="Pfam" id="PF17954"/>
    </source>
</evidence>